<evidence type="ECO:0000256" key="3">
    <source>
        <dbReference type="ARBA" id="ARBA00004496"/>
    </source>
</evidence>
<dbReference type="SUPFAM" id="SSF52440">
    <property type="entry name" value="PreATP-grasp domain"/>
    <property type="match status" value="1"/>
</dbReference>
<comment type="cofactor">
    <cofactor evidence="19">
        <name>Mg(2+)</name>
        <dbReference type="ChEBI" id="CHEBI:18420"/>
    </cofactor>
    <cofactor evidence="19">
        <name>Mn(2+)</name>
        <dbReference type="ChEBI" id="CHEBI:29035"/>
    </cofactor>
    <text evidence="19">Binds 2 magnesium or manganese ions per subunit.</text>
</comment>
<evidence type="ECO:0000256" key="14">
    <source>
        <dbReference type="ARBA" id="ARBA00023211"/>
    </source>
</evidence>
<keyword evidence="11 19" id="KW-0460">Magnesium</keyword>
<evidence type="ECO:0000256" key="11">
    <source>
        <dbReference type="ARBA" id="ARBA00022842"/>
    </source>
</evidence>
<feature type="binding site" evidence="19">
    <location>
        <position position="266"/>
    </location>
    <ligand>
        <name>Mg(2+)</name>
        <dbReference type="ChEBI" id="CHEBI:18420"/>
        <label>2</label>
    </ligand>
</feature>
<keyword evidence="9 20" id="KW-0547">Nucleotide-binding</keyword>
<keyword evidence="12 17" id="KW-0133">Cell shape</keyword>
<dbReference type="FunFam" id="3.40.50.20:FF:000013">
    <property type="entry name" value="D-alanine--D-alanine ligase"/>
    <property type="match status" value="1"/>
</dbReference>
<feature type="binding site" evidence="19">
    <location>
        <position position="253"/>
    </location>
    <ligand>
        <name>Mg(2+)</name>
        <dbReference type="ChEBI" id="CHEBI:18420"/>
        <label>1</label>
    </ligand>
</feature>
<evidence type="ECO:0000256" key="10">
    <source>
        <dbReference type="ARBA" id="ARBA00022840"/>
    </source>
</evidence>
<feature type="active site" evidence="18">
    <location>
        <position position="146"/>
    </location>
</feature>
<evidence type="ECO:0000256" key="17">
    <source>
        <dbReference type="HAMAP-Rule" id="MF_00047"/>
    </source>
</evidence>
<feature type="domain" description="ATP-grasp" evidence="21">
    <location>
        <begin position="104"/>
        <end position="299"/>
    </location>
</feature>
<comment type="subcellular location">
    <subcellularLocation>
        <location evidence="3 17">Cytoplasm</location>
    </subcellularLocation>
</comment>
<dbReference type="PROSITE" id="PS00843">
    <property type="entry name" value="DALA_DALA_LIGASE_1"/>
    <property type="match status" value="1"/>
</dbReference>
<dbReference type="GO" id="GO:0071555">
    <property type="term" value="P:cell wall organization"/>
    <property type="evidence" value="ECO:0007669"/>
    <property type="project" value="UniProtKB-KW"/>
</dbReference>
<feature type="binding site" evidence="19">
    <location>
        <position position="266"/>
    </location>
    <ligand>
        <name>Mg(2+)</name>
        <dbReference type="ChEBI" id="CHEBI:18420"/>
        <label>1</label>
    </ligand>
</feature>
<evidence type="ECO:0000259" key="21">
    <source>
        <dbReference type="PROSITE" id="PS50975"/>
    </source>
</evidence>
<dbReference type="NCBIfam" id="TIGR01205">
    <property type="entry name" value="D_ala_D_alaTIGR"/>
    <property type="match status" value="1"/>
</dbReference>
<protein>
    <recommendedName>
        <fullName evidence="5 17">D-alanine--D-alanine ligase</fullName>
        <ecNumber evidence="5 17">6.3.2.4</ecNumber>
    </recommendedName>
    <alternativeName>
        <fullName evidence="17">D-Ala-D-Ala ligase</fullName>
    </alternativeName>
    <alternativeName>
        <fullName evidence="17">D-alanylalanine synthetase</fullName>
    </alternativeName>
</protein>
<dbReference type="InterPro" id="IPR005905">
    <property type="entry name" value="D_ala_D_ala"/>
</dbReference>
<evidence type="ECO:0000256" key="6">
    <source>
        <dbReference type="ARBA" id="ARBA00022490"/>
    </source>
</evidence>
<dbReference type="PROSITE" id="PS50975">
    <property type="entry name" value="ATP_GRASP"/>
    <property type="match status" value="1"/>
</dbReference>
<keyword evidence="10 20" id="KW-0067">ATP-binding</keyword>
<feature type="active site" evidence="18">
    <location>
        <position position="277"/>
    </location>
</feature>
<evidence type="ECO:0000256" key="9">
    <source>
        <dbReference type="ARBA" id="ARBA00022741"/>
    </source>
</evidence>
<dbReference type="Pfam" id="PF01820">
    <property type="entry name" value="Dala_Dala_lig_N"/>
    <property type="match status" value="1"/>
</dbReference>
<reference evidence="22 23" key="1">
    <citation type="journal article" date="2016" name="Nat. Commun.">
        <title>Thousands of microbial genomes shed light on interconnected biogeochemical processes in an aquifer system.</title>
        <authorList>
            <person name="Anantharaman K."/>
            <person name="Brown C.T."/>
            <person name="Hug L.A."/>
            <person name="Sharon I."/>
            <person name="Castelle C.J."/>
            <person name="Probst A.J."/>
            <person name="Thomas B.C."/>
            <person name="Singh A."/>
            <person name="Wilkins M.J."/>
            <person name="Karaoz U."/>
            <person name="Brodie E.L."/>
            <person name="Williams K.H."/>
            <person name="Hubbard S.S."/>
            <person name="Banfield J.F."/>
        </authorList>
    </citation>
    <scope>NUCLEOTIDE SEQUENCE [LARGE SCALE GENOMIC DNA]</scope>
</reference>
<dbReference type="GO" id="GO:0008716">
    <property type="term" value="F:D-alanine-D-alanine ligase activity"/>
    <property type="evidence" value="ECO:0007669"/>
    <property type="project" value="UniProtKB-UniRule"/>
</dbReference>
<dbReference type="InterPro" id="IPR011095">
    <property type="entry name" value="Dala_Dala_lig_C"/>
</dbReference>
<evidence type="ECO:0000256" key="19">
    <source>
        <dbReference type="PIRSR" id="PIRSR039102-3"/>
    </source>
</evidence>
<dbReference type="PIRSF" id="PIRSF039102">
    <property type="entry name" value="Ddl/VanB"/>
    <property type="match status" value="1"/>
</dbReference>
<dbReference type="InterPro" id="IPR011761">
    <property type="entry name" value="ATP-grasp"/>
</dbReference>
<comment type="catalytic activity">
    <reaction evidence="16 17">
        <text>2 D-alanine + ATP = D-alanyl-D-alanine + ADP + phosphate + H(+)</text>
        <dbReference type="Rhea" id="RHEA:11224"/>
        <dbReference type="ChEBI" id="CHEBI:15378"/>
        <dbReference type="ChEBI" id="CHEBI:30616"/>
        <dbReference type="ChEBI" id="CHEBI:43474"/>
        <dbReference type="ChEBI" id="CHEBI:57416"/>
        <dbReference type="ChEBI" id="CHEBI:57822"/>
        <dbReference type="ChEBI" id="CHEBI:456216"/>
        <dbReference type="EC" id="6.3.2.4"/>
    </reaction>
</comment>
<organism evidence="22 23">
    <name type="scientific">Candidatus Muproteobacteria bacterium RBG_16_60_9</name>
    <dbReference type="NCBI Taxonomy" id="1817755"/>
    <lineage>
        <taxon>Bacteria</taxon>
        <taxon>Pseudomonadati</taxon>
        <taxon>Pseudomonadota</taxon>
        <taxon>Candidatus Muproteobacteria</taxon>
    </lineage>
</organism>
<evidence type="ECO:0000313" key="22">
    <source>
        <dbReference type="EMBL" id="OGI68680.1"/>
    </source>
</evidence>
<evidence type="ECO:0000256" key="20">
    <source>
        <dbReference type="PROSITE-ProRule" id="PRU00409"/>
    </source>
</evidence>
<sequence length="305" mass="33022">MNKDFGKVAVLMGGHSSEREISLLSGNAVLAALRRRGVDAHAFDPAERPLDDLKREGFVRAFIALHGRYGEDGIVQGALELLGIPYTGSGVLASALAMDKWRTKLIWQAVGIPTPRYALLTDASDSEALVRELGLPLIVKPVCEGSTIGLTKVTSAAQLAPAYRLAAKYDRLVLVEEFIAGQELTVSIVGEHALPIVRIQPAVELYDYQAKYFSDDTQYFCPSGVAESVERALQTQALEAYRVVGCEGWGRVDLILNAAGKPYFLEVNTSPGMTGHSLVPMAAKQAGIDFDELVVRILATCEARF</sequence>
<dbReference type="AlphaFoldDB" id="A0A1F6VGD0"/>
<keyword evidence="7 17" id="KW-0436">Ligase</keyword>
<evidence type="ECO:0000256" key="13">
    <source>
        <dbReference type="ARBA" id="ARBA00022984"/>
    </source>
</evidence>
<evidence type="ECO:0000256" key="8">
    <source>
        <dbReference type="ARBA" id="ARBA00022723"/>
    </source>
</evidence>
<feature type="active site" evidence="18">
    <location>
        <position position="18"/>
    </location>
</feature>
<dbReference type="PROSITE" id="PS00844">
    <property type="entry name" value="DALA_DALA_LIGASE_2"/>
    <property type="match status" value="1"/>
</dbReference>
<evidence type="ECO:0000256" key="5">
    <source>
        <dbReference type="ARBA" id="ARBA00012216"/>
    </source>
</evidence>
<evidence type="ECO:0000256" key="16">
    <source>
        <dbReference type="ARBA" id="ARBA00047614"/>
    </source>
</evidence>
<accession>A0A1F6VGD0</accession>
<evidence type="ECO:0000256" key="1">
    <source>
        <dbReference type="ARBA" id="ARBA00001936"/>
    </source>
</evidence>
<keyword evidence="15 17" id="KW-0961">Cell wall biogenesis/degradation</keyword>
<dbReference type="GO" id="GO:0009252">
    <property type="term" value="P:peptidoglycan biosynthetic process"/>
    <property type="evidence" value="ECO:0007669"/>
    <property type="project" value="UniProtKB-UniRule"/>
</dbReference>
<name>A0A1F6VGD0_9PROT</name>
<dbReference type="SUPFAM" id="SSF56059">
    <property type="entry name" value="Glutathione synthetase ATP-binding domain-like"/>
    <property type="match status" value="1"/>
</dbReference>
<comment type="similarity">
    <text evidence="4 17">Belongs to the D-alanine--D-alanine ligase family.</text>
</comment>
<dbReference type="Pfam" id="PF07478">
    <property type="entry name" value="Dala_Dala_lig_C"/>
    <property type="match status" value="1"/>
</dbReference>
<dbReference type="UniPathway" id="UPA00219"/>
<dbReference type="InterPro" id="IPR011127">
    <property type="entry name" value="Dala_Dala_lig_N"/>
</dbReference>
<dbReference type="GO" id="GO:0046872">
    <property type="term" value="F:metal ion binding"/>
    <property type="evidence" value="ECO:0007669"/>
    <property type="project" value="UniProtKB-KW"/>
</dbReference>
<dbReference type="InterPro" id="IPR000291">
    <property type="entry name" value="D-Ala_lig_Van_CS"/>
</dbReference>
<comment type="function">
    <text evidence="2 17">Cell wall formation.</text>
</comment>
<dbReference type="EC" id="6.3.2.4" evidence="5 17"/>
<dbReference type="GO" id="GO:0005524">
    <property type="term" value="F:ATP binding"/>
    <property type="evidence" value="ECO:0007669"/>
    <property type="project" value="UniProtKB-UniRule"/>
</dbReference>
<keyword evidence="8 19" id="KW-0479">Metal-binding</keyword>
<evidence type="ECO:0000256" key="18">
    <source>
        <dbReference type="PIRSR" id="PIRSR039102-1"/>
    </source>
</evidence>
<dbReference type="GO" id="GO:0008360">
    <property type="term" value="P:regulation of cell shape"/>
    <property type="evidence" value="ECO:0007669"/>
    <property type="project" value="UniProtKB-KW"/>
</dbReference>
<comment type="caution">
    <text evidence="22">The sequence shown here is derived from an EMBL/GenBank/DDBJ whole genome shotgun (WGS) entry which is preliminary data.</text>
</comment>
<evidence type="ECO:0000313" key="23">
    <source>
        <dbReference type="Proteomes" id="UP000179076"/>
    </source>
</evidence>
<feature type="binding site" evidence="19">
    <location>
        <position position="268"/>
    </location>
    <ligand>
        <name>Mg(2+)</name>
        <dbReference type="ChEBI" id="CHEBI:18420"/>
        <label>2</label>
    </ligand>
</feature>
<dbReference type="Gene3D" id="3.40.50.20">
    <property type="match status" value="1"/>
</dbReference>
<dbReference type="Gene3D" id="3.30.470.20">
    <property type="entry name" value="ATP-grasp fold, B domain"/>
    <property type="match status" value="1"/>
</dbReference>
<keyword evidence="13 17" id="KW-0573">Peptidoglycan synthesis</keyword>
<evidence type="ECO:0000256" key="4">
    <source>
        <dbReference type="ARBA" id="ARBA00010871"/>
    </source>
</evidence>
<comment type="cofactor">
    <cofactor evidence="1">
        <name>Mn(2+)</name>
        <dbReference type="ChEBI" id="CHEBI:29035"/>
    </cofactor>
</comment>
<evidence type="ECO:0000256" key="7">
    <source>
        <dbReference type="ARBA" id="ARBA00022598"/>
    </source>
</evidence>
<comment type="pathway">
    <text evidence="17">Cell wall biogenesis; peptidoglycan biosynthesis.</text>
</comment>
<keyword evidence="6 17" id="KW-0963">Cytoplasm</keyword>
<gene>
    <name evidence="17" type="primary">ddl</name>
    <name evidence="22" type="ORF">A2W18_09920</name>
</gene>
<keyword evidence="14 19" id="KW-0464">Manganese</keyword>
<dbReference type="PANTHER" id="PTHR23132:SF23">
    <property type="entry name" value="D-ALANINE--D-ALANINE LIGASE B"/>
    <property type="match status" value="1"/>
</dbReference>
<dbReference type="PANTHER" id="PTHR23132">
    <property type="entry name" value="D-ALANINE--D-ALANINE LIGASE"/>
    <property type="match status" value="1"/>
</dbReference>
<proteinExistence type="inferred from homology"/>
<evidence type="ECO:0000256" key="2">
    <source>
        <dbReference type="ARBA" id="ARBA00003921"/>
    </source>
</evidence>
<dbReference type="EMBL" id="MFSP01000039">
    <property type="protein sequence ID" value="OGI68680.1"/>
    <property type="molecule type" value="Genomic_DNA"/>
</dbReference>
<dbReference type="NCBIfam" id="NF002378">
    <property type="entry name" value="PRK01372.1"/>
    <property type="match status" value="1"/>
</dbReference>
<dbReference type="InterPro" id="IPR013815">
    <property type="entry name" value="ATP_grasp_subdomain_1"/>
</dbReference>
<dbReference type="GO" id="GO:0005829">
    <property type="term" value="C:cytosol"/>
    <property type="evidence" value="ECO:0007669"/>
    <property type="project" value="TreeGrafter"/>
</dbReference>
<evidence type="ECO:0000256" key="15">
    <source>
        <dbReference type="ARBA" id="ARBA00023316"/>
    </source>
</evidence>
<dbReference type="Proteomes" id="UP000179076">
    <property type="component" value="Unassembled WGS sequence"/>
</dbReference>
<dbReference type="Gene3D" id="3.30.1490.20">
    <property type="entry name" value="ATP-grasp fold, A domain"/>
    <property type="match status" value="1"/>
</dbReference>
<dbReference type="HAMAP" id="MF_00047">
    <property type="entry name" value="Dala_Dala_lig"/>
    <property type="match status" value="1"/>
</dbReference>
<evidence type="ECO:0000256" key="12">
    <source>
        <dbReference type="ARBA" id="ARBA00022960"/>
    </source>
</evidence>
<dbReference type="InterPro" id="IPR016185">
    <property type="entry name" value="PreATP-grasp_dom_sf"/>
</dbReference>